<name>A0A1L8SVW9_9ENTE</name>
<organism evidence="4 5">
    <name type="scientific">Enterococcus devriesei</name>
    <dbReference type="NCBI Taxonomy" id="319970"/>
    <lineage>
        <taxon>Bacteria</taxon>
        <taxon>Bacillati</taxon>
        <taxon>Bacillota</taxon>
        <taxon>Bacilli</taxon>
        <taxon>Lactobacillales</taxon>
        <taxon>Enterococcaceae</taxon>
        <taxon>Enterococcus</taxon>
    </lineage>
</organism>
<evidence type="ECO:0000259" key="3">
    <source>
        <dbReference type="Pfam" id="PF05532"/>
    </source>
</evidence>
<sequence>MTNNDELKGKVNEAKGKVTDDETTELKGKIQQGFGKAKDKAKETADDVAGKINKKADENKKD</sequence>
<dbReference type="EMBL" id="JXKM01000004">
    <property type="protein sequence ID" value="OJG36098.1"/>
    <property type="molecule type" value="Genomic_DNA"/>
</dbReference>
<feature type="domain" description="CsbD-like" evidence="3">
    <location>
        <begin position="5"/>
        <end position="48"/>
    </location>
</feature>
<comment type="similarity">
    <text evidence="1">Belongs to the UPF0337 (CsbD) family.</text>
</comment>
<reference evidence="4 5" key="1">
    <citation type="submission" date="2014-12" db="EMBL/GenBank/DDBJ databases">
        <title>Draft genome sequences of 29 type strains of Enterococci.</title>
        <authorList>
            <person name="Zhong Z."/>
            <person name="Sun Z."/>
            <person name="Liu W."/>
            <person name="Zhang W."/>
            <person name="Zhang H."/>
        </authorList>
    </citation>
    <scope>NUCLEOTIDE SEQUENCE [LARGE SCALE GENOMIC DNA]</scope>
    <source>
        <strain evidence="4 5">DSM 22802</strain>
    </source>
</reference>
<evidence type="ECO:0000313" key="5">
    <source>
        <dbReference type="Proteomes" id="UP000183700"/>
    </source>
</evidence>
<keyword evidence="5" id="KW-1185">Reference proteome</keyword>
<dbReference type="SUPFAM" id="SSF69047">
    <property type="entry name" value="Hypothetical protein YjbJ"/>
    <property type="match status" value="1"/>
</dbReference>
<dbReference type="OrthoDB" id="2194849at2"/>
<proteinExistence type="inferred from homology"/>
<dbReference type="AlphaFoldDB" id="A0A1L8SVW9"/>
<dbReference type="Proteomes" id="UP000183700">
    <property type="component" value="Unassembled WGS sequence"/>
</dbReference>
<evidence type="ECO:0000313" key="4">
    <source>
        <dbReference type="EMBL" id="OJG36098.1"/>
    </source>
</evidence>
<evidence type="ECO:0000256" key="1">
    <source>
        <dbReference type="ARBA" id="ARBA00009129"/>
    </source>
</evidence>
<gene>
    <name evidence="4" type="ORF">RV00_GL002242</name>
</gene>
<protein>
    <recommendedName>
        <fullName evidence="3">CsbD-like domain-containing protein</fullName>
    </recommendedName>
</protein>
<evidence type="ECO:0000256" key="2">
    <source>
        <dbReference type="SAM" id="MobiDB-lite"/>
    </source>
</evidence>
<accession>A0A1L8SVW9</accession>
<dbReference type="RefSeq" id="WP_071862051.1">
    <property type="nucleotide sequence ID" value="NZ_CAURXW010000002.1"/>
</dbReference>
<dbReference type="InterPro" id="IPR036629">
    <property type="entry name" value="YjbJ_sf"/>
</dbReference>
<feature type="compositionally biased region" description="Basic and acidic residues" evidence="2">
    <location>
        <begin position="1"/>
        <end position="28"/>
    </location>
</feature>
<dbReference type="Pfam" id="PF05532">
    <property type="entry name" value="CsbD"/>
    <property type="match status" value="1"/>
</dbReference>
<dbReference type="STRING" id="319970.RV00_GL002242"/>
<feature type="compositionally biased region" description="Basic and acidic residues" evidence="2">
    <location>
        <begin position="36"/>
        <end position="62"/>
    </location>
</feature>
<dbReference type="Gene3D" id="1.10.1470.10">
    <property type="entry name" value="YjbJ"/>
    <property type="match status" value="1"/>
</dbReference>
<feature type="region of interest" description="Disordered" evidence="2">
    <location>
        <begin position="1"/>
        <end position="62"/>
    </location>
</feature>
<comment type="caution">
    <text evidence="4">The sequence shown here is derived from an EMBL/GenBank/DDBJ whole genome shotgun (WGS) entry which is preliminary data.</text>
</comment>
<dbReference type="InterPro" id="IPR008462">
    <property type="entry name" value="CsbD"/>
</dbReference>